<dbReference type="InterPro" id="IPR018392">
    <property type="entry name" value="LysM"/>
</dbReference>
<reference evidence="1 2" key="1">
    <citation type="submission" date="2018-01" db="EMBL/GenBank/DDBJ databases">
        <title>Complete genome sequence of Bacteriovorax stolpii DSM12778.</title>
        <authorList>
            <person name="Tang B."/>
            <person name="Chang J."/>
        </authorList>
    </citation>
    <scope>NUCLEOTIDE SEQUENCE [LARGE SCALE GENOMIC DNA]</scope>
    <source>
        <strain evidence="1 2">DSM 12778</strain>
    </source>
</reference>
<organism evidence="1 2">
    <name type="scientific">Bacteriovorax stolpii</name>
    <name type="common">Bdellovibrio stolpii</name>
    <dbReference type="NCBI Taxonomy" id="960"/>
    <lineage>
        <taxon>Bacteria</taxon>
        <taxon>Pseudomonadati</taxon>
        <taxon>Bdellovibrionota</taxon>
        <taxon>Bacteriovoracia</taxon>
        <taxon>Bacteriovoracales</taxon>
        <taxon>Bacteriovoracaceae</taxon>
        <taxon>Bacteriovorax</taxon>
    </lineage>
</organism>
<dbReference type="RefSeq" id="WP_102245357.1">
    <property type="nucleotide sequence ID" value="NZ_CP025704.1"/>
</dbReference>
<gene>
    <name evidence="1" type="ORF">C0V70_18555</name>
</gene>
<dbReference type="InterPro" id="IPR052196">
    <property type="entry name" value="Bact_Kbp"/>
</dbReference>
<dbReference type="KEGG" id="bsto:C0V70_18555"/>
<evidence type="ECO:0000313" key="1">
    <source>
        <dbReference type="EMBL" id="AUO00070.1"/>
    </source>
</evidence>
<name>A0A2K9NX25_BACTC</name>
<sequence>MKIVTLLALILTLSACSLSDSKKEEVAVHNDDLEFAVDTLGDQPSNSEFKVEEQKISESVVPDEYQAPQPQENEVAMTAPEEPKFEEFKKPDEKVEEFLAQNTVEAPAKIKVEEQPAMHYGPMETYRVQKGDTMMMIAFKIYGDYRKWKDIKEWNKGVKKVSEGVELKYYVPDQKFGWMPMGLPYLVKTGDTLQIISMDKYGTTRKWKSIYENNRPLIRDPNLIFAGFTLYYQPTRDLASEPK</sequence>
<protein>
    <submittedName>
        <fullName evidence="1">Uncharacterized protein</fullName>
    </submittedName>
</protein>
<dbReference type="PROSITE" id="PS51782">
    <property type="entry name" value="LYSM"/>
    <property type="match status" value="1"/>
</dbReference>
<dbReference type="Gene3D" id="3.10.350.10">
    <property type="entry name" value="LysM domain"/>
    <property type="match status" value="2"/>
</dbReference>
<accession>A0A2K9NX25</accession>
<dbReference type="Pfam" id="PF01476">
    <property type="entry name" value="LysM"/>
    <property type="match status" value="2"/>
</dbReference>
<dbReference type="EMBL" id="CP025704">
    <property type="protein sequence ID" value="AUO00070.1"/>
    <property type="molecule type" value="Genomic_DNA"/>
</dbReference>
<dbReference type="AlphaFoldDB" id="A0A2K9NX25"/>
<dbReference type="PANTHER" id="PTHR34700:SF4">
    <property type="entry name" value="PHAGE-LIKE ELEMENT PBSX PROTEIN XKDP"/>
    <property type="match status" value="1"/>
</dbReference>
<dbReference type="Proteomes" id="UP000235584">
    <property type="component" value="Chromosome"/>
</dbReference>
<proteinExistence type="predicted"/>
<dbReference type="PROSITE" id="PS51257">
    <property type="entry name" value="PROKAR_LIPOPROTEIN"/>
    <property type="match status" value="1"/>
</dbReference>
<dbReference type="CDD" id="cd00118">
    <property type="entry name" value="LysM"/>
    <property type="match status" value="1"/>
</dbReference>
<dbReference type="InterPro" id="IPR036779">
    <property type="entry name" value="LysM_dom_sf"/>
</dbReference>
<dbReference type="SMART" id="SM00257">
    <property type="entry name" value="LysM"/>
    <property type="match status" value="2"/>
</dbReference>
<evidence type="ECO:0000313" key="2">
    <source>
        <dbReference type="Proteomes" id="UP000235584"/>
    </source>
</evidence>
<keyword evidence="2" id="KW-1185">Reference proteome</keyword>
<dbReference type="PANTHER" id="PTHR34700">
    <property type="entry name" value="POTASSIUM BINDING PROTEIN KBP"/>
    <property type="match status" value="1"/>
</dbReference>